<evidence type="ECO:0000256" key="2">
    <source>
        <dbReference type="ARBA" id="ARBA00022803"/>
    </source>
</evidence>
<evidence type="ECO:0000256" key="1">
    <source>
        <dbReference type="ARBA" id="ARBA00022737"/>
    </source>
</evidence>
<dbReference type="GO" id="GO:0006401">
    <property type="term" value="P:RNA catabolic process"/>
    <property type="evidence" value="ECO:0007669"/>
    <property type="project" value="InterPro"/>
</dbReference>
<proteinExistence type="evidence at transcript level"/>
<dbReference type="GO" id="GO:0055087">
    <property type="term" value="C:Ski complex"/>
    <property type="evidence" value="ECO:0007669"/>
    <property type="project" value="InterPro"/>
</dbReference>
<dbReference type="InterPro" id="IPR019734">
    <property type="entry name" value="TPR_rpt"/>
</dbReference>
<keyword evidence="1" id="KW-0677">Repeat</keyword>
<dbReference type="SUPFAM" id="SSF48452">
    <property type="entry name" value="TPR-like"/>
    <property type="match status" value="4"/>
</dbReference>
<dbReference type="Gene3D" id="1.25.40.10">
    <property type="entry name" value="Tetratricopeptide repeat domain"/>
    <property type="match status" value="5"/>
</dbReference>
<protein>
    <submittedName>
        <fullName evidence="4">Tetratricopeptide repeat protein 37-like</fullName>
    </submittedName>
</protein>
<reference evidence="5" key="1">
    <citation type="submission" date="2017-11" db="EMBL/GenBank/DDBJ databases">
        <title>The sensing device of the deep-sea amphipod.</title>
        <authorList>
            <person name="Kobayashi H."/>
            <person name="Nagahama T."/>
            <person name="Arai W."/>
            <person name="Sasagawa Y."/>
            <person name="Umeda M."/>
            <person name="Hayashi T."/>
            <person name="Nikaido I."/>
            <person name="Watanabe H."/>
            <person name="Oguri K."/>
            <person name="Kitazato H."/>
            <person name="Fujioka K."/>
            <person name="Kido Y."/>
            <person name="Takami H."/>
        </authorList>
    </citation>
    <scope>NUCLEOTIDE SEQUENCE</scope>
    <source>
        <tissue evidence="5">Whole body</tissue>
    </source>
</reference>
<feature type="repeat" description="TPR" evidence="3">
    <location>
        <begin position="870"/>
        <end position="903"/>
    </location>
</feature>
<evidence type="ECO:0000313" key="5">
    <source>
        <dbReference type="EMBL" id="LAC23348.1"/>
    </source>
</evidence>
<dbReference type="InterPro" id="IPR011990">
    <property type="entry name" value="TPR-like_helical_dom_sf"/>
</dbReference>
<dbReference type="PANTHER" id="PTHR15704">
    <property type="entry name" value="SUPERKILLER 3 PROTEIN-RELATED"/>
    <property type="match status" value="1"/>
</dbReference>
<sequence length="1345" mass="148370">MAPDIKSALKEAKAGIKESNYEQVLKYCKIVLKHDRNNYQALVMFARACQELKKFEDSKKALLLASTIDADSPVAWQGLATLFETQPQLSTPKEAVVVYIKLVALVEDGPKHISFLRKLAAAQETDGNSFAATDTLLKLLPLVKETDKHAERETAQRVVNLLAPVQHNLSQQRTASLITTLESLLSDSVLGNNETNYKLYLSLIYKSCDAQQLVNAAIKMSSVFPTAYPLEWIARVFVENQLPWKGNEASSVSWEDCEASITRLLQIYSASLWGNLALGLQYQKSGNLQSAVPRYSAACERSASSFSNSAGQPIIWWRLLLEALTIIKDWPSVESTTGRILALLKDTNATWPIIKDEEYLNNLQLLRAKALMQLGHKKHYSDALSILRKLGDIASMLIVRCLLHIDLTAARQEIEALLKTNKSPMHDLLYAQLLYSEKDLTAAKDSLDILLKEDPNNAEALVLLGRIHQETGDNTSSLSCLLRAAKLDATQGAAFLYLGHYYRHAGDQIKACKCYQKAYALSPVGEEEGAALSDIYRELGDHNKNFALLSAVTTGSSSKGAWAWLRLGLHHLSQHNPQAAISALQRSLQLHHDHRQALESLGDAYLARGSYVAAQKVHERVLLLDPTAVYPRCQIAKIQLCVGEPLIAVKEYETVLELCVEDNHLRSVTLLGLAQAHYVLATTNADIALLDNTLSHCVQAIKALDKARELQPNSISVWKTMGDACGLLHRLPRYLADSGIRVPARLVKPNCDADAMTRINLAAVLQLATKCYGAALQINSEHSTLWHDMGLSCYLDAKYQYKQEGKSKGSDEVASKMRRAVNCLKKSLSLLALSSETWNTLGVVLVHPAMDDRKVAQHCFIRSVQLKPSPNNWTHLGAFYLVCNEVQLAHQAFCQAQAIDPRFVTCWTGQALVAESVQHYDAADLFRHCCTIGVHPESCLGHAHHVLMTLSENKKPTPSVLALAADSMLFYSREFDSDALGMNLAGLCLEQIGMKHTAADLYHSALTTVTQNSSDSSDDGKLADCIRNNYGRILTSLGRVQEAAEQLSAISEPDFQTECILALACLKGEDFETGYTKYMSALHWLAQNHQHKANVLVALACLQYKFKKIQEAKTLLFESCGEGGGCVSGILALGALGLVEGDSTLITAALNELQPHKDSEEAAHHVAFLTAAKAIVKGEHVLAKNILSRALLYRPQSPELWRFLSWHLLTMQSNKNIAPSQRRQQSYQREAEKMSRGIVSCASAATTLSQSGNSSIKLHSLPTQDGSMRVLGLMQCGNTDRAMKEAQRCLLMHPADPESWATLVVAAKATKQPCYTNRIKNMTEVWASKCSGKVQQWLLKNVVVA</sequence>
<accession>A0A2P2I5I3</accession>
<reference evidence="4" key="2">
    <citation type="journal article" date="2018" name="Biosci. Biotechnol. Biochem.">
        <title>Polysaccharide hydrolase of the hadal zone amphipods Hirondellea gigas.</title>
        <authorList>
            <person name="Kobayashi H."/>
            <person name="Nagahama T."/>
            <person name="Arai W."/>
            <person name="Sasagawa Y."/>
            <person name="Umeda M."/>
            <person name="Hayashi T."/>
            <person name="Nikaido I."/>
            <person name="Watanabe H."/>
            <person name="Oguri K."/>
            <person name="Kitazato H."/>
            <person name="Fujioka K."/>
            <person name="Kido Y."/>
            <person name="Takami H."/>
        </authorList>
    </citation>
    <scope>NUCLEOTIDE SEQUENCE</scope>
    <source>
        <tissue evidence="4">Whole body</tissue>
    </source>
</reference>
<dbReference type="Pfam" id="PF13432">
    <property type="entry name" value="TPR_16"/>
    <property type="match status" value="1"/>
</dbReference>
<keyword evidence="2 3" id="KW-0802">TPR repeat</keyword>
<dbReference type="PROSITE" id="PS50005">
    <property type="entry name" value="TPR"/>
    <property type="match status" value="4"/>
</dbReference>
<feature type="repeat" description="TPR" evidence="3">
    <location>
        <begin position="595"/>
        <end position="628"/>
    </location>
</feature>
<dbReference type="Pfam" id="PF13181">
    <property type="entry name" value="TPR_8"/>
    <property type="match status" value="1"/>
</dbReference>
<evidence type="ECO:0000256" key="3">
    <source>
        <dbReference type="PROSITE-ProRule" id="PRU00339"/>
    </source>
</evidence>
<feature type="repeat" description="TPR" evidence="3">
    <location>
        <begin position="561"/>
        <end position="594"/>
    </location>
</feature>
<dbReference type="PANTHER" id="PTHR15704:SF7">
    <property type="entry name" value="SUPERKILLER COMPLEX PROTEIN 3"/>
    <property type="match status" value="1"/>
</dbReference>
<evidence type="ECO:0000313" key="4">
    <source>
        <dbReference type="EMBL" id="LAB69271.1"/>
    </source>
</evidence>
<name>A0A2P2I5I3_9CRUS</name>
<dbReference type="InterPro" id="IPR039226">
    <property type="entry name" value="Ski3/TTC37"/>
</dbReference>
<dbReference type="SMART" id="SM00028">
    <property type="entry name" value="TPR"/>
    <property type="match status" value="11"/>
</dbReference>
<dbReference type="EMBL" id="IACF01003660">
    <property type="protein sequence ID" value="LAB69271.1"/>
    <property type="molecule type" value="mRNA"/>
</dbReference>
<feature type="repeat" description="TPR" evidence="3">
    <location>
        <begin position="492"/>
        <end position="525"/>
    </location>
</feature>
<dbReference type="EMBL" id="IACT01004142">
    <property type="protein sequence ID" value="LAC23348.1"/>
    <property type="molecule type" value="mRNA"/>
</dbReference>
<organism evidence="4">
    <name type="scientific">Hirondellea gigas</name>
    <dbReference type="NCBI Taxonomy" id="1518452"/>
    <lineage>
        <taxon>Eukaryota</taxon>
        <taxon>Metazoa</taxon>
        <taxon>Ecdysozoa</taxon>
        <taxon>Arthropoda</taxon>
        <taxon>Crustacea</taxon>
        <taxon>Multicrustacea</taxon>
        <taxon>Malacostraca</taxon>
        <taxon>Eumalacostraca</taxon>
        <taxon>Peracarida</taxon>
        <taxon>Amphipoda</taxon>
        <taxon>Amphilochidea</taxon>
        <taxon>Lysianassida</taxon>
        <taxon>Lysianassidira</taxon>
        <taxon>Lysianassoidea</taxon>
        <taxon>Lysianassidae</taxon>
        <taxon>Hirondellea</taxon>
    </lineage>
</organism>